<dbReference type="AlphaFoldDB" id="A0A9P8HU71"/>
<proteinExistence type="predicted"/>
<evidence type="ECO:0000313" key="1">
    <source>
        <dbReference type="EMBL" id="KAH0531012.1"/>
    </source>
</evidence>
<dbReference type="Proteomes" id="UP000826573">
    <property type="component" value="Unassembled WGS sequence"/>
</dbReference>
<accession>A0A9P8HU71</accession>
<keyword evidence="2" id="KW-1185">Reference proteome</keyword>
<evidence type="ECO:0000313" key="2">
    <source>
        <dbReference type="Proteomes" id="UP000826573"/>
    </source>
</evidence>
<sequence>MGMDYYDLSDERKIQWMLSGSSEEKWGWVIYRCSYKPELQSTWESYKDYVEKKTRKQIAESDAPDIADKLDWAFVEDPELEGALLDELKRRFRAWARSEVKGRFDVDNPPYVRGSRYEYFIQVDEAALRSLVGNPSNGHVNIVRAWVDPLPPDEATDEFGDAIDIEDWMKMKSDMIVPYWYLVLDNPEEWYVEYCPPPDGLCVY</sequence>
<comment type="caution">
    <text evidence="1">The sequence shown here is derived from an EMBL/GenBank/DDBJ whole genome shotgun (WGS) entry which is preliminary data.</text>
</comment>
<name>A0A9P8HU71_9HYPO</name>
<gene>
    <name evidence="1" type="ORF">TsFJ059_005575</name>
</gene>
<reference evidence="1 2" key="1">
    <citation type="submission" date="2021-08" db="EMBL/GenBank/DDBJ databases">
        <title>The highly contiguous genome resource for Trichoderma semiorbis FJ059, a fungal antagonistic to plant pathogens.</title>
        <authorList>
            <person name="Liu T."/>
        </authorList>
    </citation>
    <scope>NUCLEOTIDE SEQUENCE [LARGE SCALE GENOMIC DNA]</scope>
    <source>
        <strain evidence="1 2">FJ059</strain>
    </source>
</reference>
<organism evidence="1 2">
    <name type="scientific">Trichoderma semiorbis</name>
    <dbReference type="NCBI Taxonomy" id="1491008"/>
    <lineage>
        <taxon>Eukaryota</taxon>
        <taxon>Fungi</taxon>
        <taxon>Dikarya</taxon>
        <taxon>Ascomycota</taxon>
        <taxon>Pezizomycotina</taxon>
        <taxon>Sordariomycetes</taxon>
        <taxon>Hypocreomycetidae</taxon>
        <taxon>Hypocreales</taxon>
        <taxon>Hypocreaceae</taxon>
        <taxon>Trichoderma</taxon>
    </lineage>
</organism>
<protein>
    <submittedName>
        <fullName evidence="1">Uncharacterized protein</fullName>
    </submittedName>
</protein>
<dbReference type="EMBL" id="JAIMJC010000002">
    <property type="protein sequence ID" value="KAH0531012.1"/>
    <property type="molecule type" value="Genomic_DNA"/>
</dbReference>